<dbReference type="PANTHER" id="PTHR35400">
    <property type="entry name" value="SLR1083 PROTEIN"/>
    <property type="match status" value="1"/>
</dbReference>
<dbReference type="PANTHER" id="PTHR35400:SF3">
    <property type="entry name" value="SLL1072 PROTEIN"/>
    <property type="match status" value="1"/>
</dbReference>
<dbReference type="SUPFAM" id="SSF52980">
    <property type="entry name" value="Restriction endonuclease-like"/>
    <property type="match status" value="1"/>
</dbReference>
<organism evidence="3 4">
    <name type="scientific">Streptomyces thioluteus</name>
    <dbReference type="NCBI Taxonomy" id="66431"/>
    <lineage>
        <taxon>Bacteria</taxon>
        <taxon>Bacillati</taxon>
        <taxon>Actinomycetota</taxon>
        <taxon>Actinomycetes</taxon>
        <taxon>Kitasatosporales</taxon>
        <taxon>Streptomycetaceae</taxon>
        <taxon>Streptomyces</taxon>
    </lineage>
</organism>
<evidence type="ECO:0000313" key="2">
    <source>
        <dbReference type="EMBL" id="GAA2919888.1"/>
    </source>
</evidence>
<evidence type="ECO:0000259" key="1">
    <source>
        <dbReference type="Pfam" id="PF05685"/>
    </source>
</evidence>
<reference evidence="2" key="1">
    <citation type="journal article" date="2014" name="Int. J. Syst. Evol. Microbiol.">
        <title>Complete genome of a new Firmicutes species belonging to the dominant human colonic microbiota ('Ruminococcus bicirculans') reveals two chromosomes and a selective capacity to utilize plant glucans.</title>
        <authorList>
            <consortium name="NISC Comparative Sequencing Program"/>
            <person name="Wegmann U."/>
            <person name="Louis P."/>
            <person name="Goesmann A."/>
            <person name="Henrissat B."/>
            <person name="Duncan S.H."/>
            <person name="Flint H.J."/>
        </authorList>
    </citation>
    <scope>NUCLEOTIDE SEQUENCE</scope>
    <source>
        <strain evidence="2">JCM 4087</strain>
    </source>
</reference>
<keyword evidence="4" id="KW-1185">Reference proteome</keyword>
<reference evidence="3" key="3">
    <citation type="submission" date="2023-12" db="EMBL/GenBank/DDBJ databases">
        <authorList>
            <person name="Sun Q."/>
            <person name="Inoue M."/>
        </authorList>
    </citation>
    <scope>NUCLEOTIDE SEQUENCE</scope>
    <source>
        <strain evidence="3">JCM 4087</strain>
    </source>
</reference>
<dbReference type="InterPro" id="IPR012296">
    <property type="entry name" value="Nuclease_put_TT1808"/>
</dbReference>
<gene>
    <name evidence="2" type="ORF">GCM10020221_15130</name>
    <name evidence="3" type="ORF">GCM10020221_26050</name>
</gene>
<sequence length="212" mass="23852">MPARCDSVRIPSAASWVDTLAAHPLEDTVTIDPQHLALLEEAQRIAPKGVKVEYTDGTIIMQAAPTVIHQRNLFHLRVQFDAHRPDGYMPTENTDLESPHAAKLRNPDLTYLPEEVMEAEGNTAPADVALVAVEIVSPSNPENDWVGKLRDYAVMRIPLYLIVDARDLTVTLFSEPNHDRYHTRTDRKFGDTIRIPEPFGFDLDLSRLNAYT</sequence>
<proteinExistence type="predicted"/>
<dbReference type="InterPro" id="IPR008538">
    <property type="entry name" value="Uma2"/>
</dbReference>
<feature type="domain" description="Putative restriction endonuclease" evidence="1">
    <location>
        <begin position="40"/>
        <end position="205"/>
    </location>
</feature>
<accession>A0ABN3WXX7</accession>
<dbReference type="CDD" id="cd06260">
    <property type="entry name" value="DUF820-like"/>
    <property type="match status" value="1"/>
</dbReference>
<evidence type="ECO:0000313" key="3">
    <source>
        <dbReference type="EMBL" id="GAA2929023.1"/>
    </source>
</evidence>
<dbReference type="Proteomes" id="UP001501102">
    <property type="component" value="Unassembled WGS sequence"/>
</dbReference>
<evidence type="ECO:0000313" key="4">
    <source>
        <dbReference type="Proteomes" id="UP001501102"/>
    </source>
</evidence>
<dbReference type="Gene3D" id="3.90.1570.10">
    <property type="entry name" value="tt1808, chain A"/>
    <property type="match status" value="1"/>
</dbReference>
<comment type="caution">
    <text evidence="3">The sequence shown here is derived from an EMBL/GenBank/DDBJ whole genome shotgun (WGS) entry which is preliminary data.</text>
</comment>
<dbReference type="EMBL" id="BAAAXZ010000057">
    <property type="protein sequence ID" value="GAA2919888.1"/>
    <property type="molecule type" value="Genomic_DNA"/>
</dbReference>
<reference evidence="3 4" key="2">
    <citation type="journal article" date="2019" name="Int. J. Syst. Evol. Microbiol.">
        <title>The Global Catalogue of Microorganisms (GCM) 10K type strain sequencing project: providing services to taxonomists for standard genome sequencing and annotation.</title>
        <authorList>
            <consortium name="The Broad Institute Genomics Platform"/>
            <consortium name="The Broad Institute Genome Sequencing Center for Infectious Disease"/>
            <person name="Wu L."/>
            <person name="Ma J."/>
        </authorList>
    </citation>
    <scope>NUCLEOTIDE SEQUENCE [LARGE SCALE GENOMIC DNA]</scope>
    <source>
        <strain evidence="3 4">JCM 4087</strain>
    </source>
</reference>
<dbReference type="EMBL" id="BAAAXZ010000100">
    <property type="protein sequence ID" value="GAA2929023.1"/>
    <property type="molecule type" value="Genomic_DNA"/>
</dbReference>
<dbReference type="Pfam" id="PF05685">
    <property type="entry name" value="Uma2"/>
    <property type="match status" value="1"/>
</dbReference>
<dbReference type="InterPro" id="IPR011335">
    <property type="entry name" value="Restrct_endonuc-II-like"/>
</dbReference>
<name>A0ABN3WXX7_STRTU</name>
<protein>
    <recommendedName>
        <fullName evidence="1">Putative restriction endonuclease domain-containing protein</fullName>
    </recommendedName>
</protein>